<dbReference type="GO" id="GO:0008270">
    <property type="term" value="F:zinc ion binding"/>
    <property type="evidence" value="ECO:0007669"/>
    <property type="project" value="UniProtKB-KW"/>
</dbReference>
<dbReference type="AlphaFoldDB" id="A0A8S9QRD4"/>
<dbReference type="Pfam" id="PF04434">
    <property type="entry name" value="SWIM"/>
    <property type="match status" value="1"/>
</dbReference>
<organism evidence="6 7">
    <name type="scientific">Brassica cretica</name>
    <name type="common">Mustard</name>
    <dbReference type="NCBI Taxonomy" id="69181"/>
    <lineage>
        <taxon>Eukaryota</taxon>
        <taxon>Viridiplantae</taxon>
        <taxon>Streptophyta</taxon>
        <taxon>Embryophyta</taxon>
        <taxon>Tracheophyta</taxon>
        <taxon>Spermatophyta</taxon>
        <taxon>Magnoliopsida</taxon>
        <taxon>eudicotyledons</taxon>
        <taxon>Gunneridae</taxon>
        <taxon>Pentapetalae</taxon>
        <taxon>rosids</taxon>
        <taxon>malvids</taxon>
        <taxon>Brassicales</taxon>
        <taxon>Brassicaceae</taxon>
        <taxon>Brassiceae</taxon>
        <taxon>Brassica</taxon>
    </lineage>
</organism>
<accession>A0A8S9QRD4</accession>
<keyword evidence="1" id="KW-0479">Metal-binding</keyword>
<dbReference type="InterPro" id="IPR007527">
    <property type="entry name" value="Znf_SWIM"/>
</dbReference>
<name>A0A8S9QRD4_BRACR</name>
<dbReference type="EMBL" id="QGKX02000996">
    <property type="protein sequence ID" value="KAF3555424.1"/>
    <property type="molecule type" value="Genomic_DNA"/>
</dbReference>
<dbReference type="Proteomes" id="UP000712600">
    <property type="component" value="Unassembled WGS sequence"/>
</dbReference>
<evidence type="ECO:0000256" key="4">
    <source>
        <dbReference type="PROSITE-ProRule" id="PRU00325"/>
    </source>
</evidence>
<dbReference type="SMART" id="SM00575">
    <property type="entry name" value="ZnF_PMZ"/>
    <property type="match status" value="1"/>
</dbReference>
<evidence type="ECO:0000313" key="6">
    <source>
        <dbReference type="EMBL" id="KAF3555424.1"/>
    </source>
</evidence>
<feature type="domain" description="SWIM-type" evidence="5">
    <location>
        <begin position="158"/>
        <end position="190"/>
    </location>
</feature>
<gene>
    <name evidence="6" type="ORF">F2Q69_00015692</name>
</gene>
<dbReference type="InterPro" id="IPR006564">
    <property type="entry name" value="Znf_PMZ"/>
</dbReference>
<evidence type="ECO:0000256" key="1">
    <source>
        <dbReference type="ARBA" id="ARBA00022723"/>
    </source>
</evidence>
<proteinExistence type="predicted"/>
<keyword evidence="2 4" id="KW-0863">Zinc-finger</keyword>
<evidence type="ECO:0000313" key="7">
    <source>
        <dbReference type="Proteomes" id="UP000712600"/>
    </source>
</evidence>
<comment type="caution">
    <text evidence="6">The sequence shown here is derived from an EMBL/GenBank/DDBJ whole genome shotgun (WGS) entry which is preliminary data.</text>
</comment>
<dbReference type="PANTHER" id="PTHR31973:SF129">
    <property type="entry name" value="SWIM-TYPE DOMAIN-CONTAINING PROTEIN"/>
    <property type="match status" value="1"/>
</dbReference>
<evidence type="ECO:0000256" key="3">
    <source>
        <dbReference type="ARBA" id="ARBA00022833"/>
    </source>
</evidence>
<evidence type="ECO:0000256" key="2">
    <source>
        <dbReference type="ARBA" id="ARBA00022771"/>
    </source>
</evidence>
<evidence type="ECO:0000259" key="5">
    <source>
        <dbReference type="PROSITE" id="PS50966"/>
    </source>
</evidence>
<protein>
    <recommendedName>
        <fullName evidence="5">SWIM-type domain-containing protein</fullName>
    </recommendedName>
</protein>
<keyword evidence="3" id="KW-0862">Zinc</keyword>
<sequence>MKQVKVDGDAYDADTKIYGEENRNNMLKGVQAECLRDSTYFIIKNNISLAIENYLREADVQKWARCQFPGYKYEISKTNPAESINSTLVQRESIQSFICWTMSTQLFYKCKKLISKHKHPLAKDVEKKIDRRTQKGKTFSVYPINDGRLLVRGDKIDCLVDLGRQTCSCGKYDLMKIPCMHAIKAGFHFRKEPHTLTDLVYTT</sequence>
<dbReference type="PANTHER" id="PTHR31973">
    <property type="entry name" value="POLYPROTEIN, PUTATIVE-RELATED"/>
    <property type="match status" value="1"/>
</dbReference>
<reference evidence="6" key="1">
    <citation type="submission" date="2019-12" db="EMBL/GenBank/DDBJ databases">
        <title>Genome sequencing and annotation of Brassica cretica.</title>
        <authorList>
            <person name="Studholme D.J."/>
            <person name="Sarris P."/>
        </authorList>
    </citation>
    <scope>NUCLEOTIDE SEQUENCE</scope>
    <source>
        <strain evidence="6">PFS-109/04</strain>
        <tissue evidence="6">Leaf</tissue>
    </source>
</reference>
<dbReference type="PROSITE" id="PS50966">
    <property type="entry name" value="ZF_SWIM"/>
    <property type="match status" value="1"/>
</dbReference>